<evidence type="ECO:0000313" key="1">
    <source>
        <dbReference type="EMBL" id="MCC2253350.1"/>
    </source>
</evidence>
<dbReference type="PROSITE" id="PS51365">
    <property type="entry name" value="RENAL_DIPEPTIDASE_2"/>
    <property type="match status" value="1"/>
</dbReference>
<dbReference type="Gene3D" id="3.20.20.140">
    <property type="entry name" value="Metal-dependent hydrolases"/>
    <property type="match status" value="1"/>
</dbReference>
<dbReference type="SUPFAM" id="SSF51556">
    <property type="entry name" value="Metallo-dependent hydrolases"/>
    <property type="match status" value="1"/>
</dbReference>
<dbReference type="Proteomes" id="UP001198151">
    <property type="component" value="Unassembled WGS sequence"/>
</dbReference>
<proteinExistence type="predicted"/>
<comment type="caution">
    <text evidence="1">The sequence shown here is derived from an EMBL/GenBank/DDBJ whole genome shotgun (WGS) entry which is preliminary data.</text>
</comment>
<dbReference type="PANTHER" id="PTHR10443:SF12">
    <property type="entry name" value="DIPEPTIDASE"/>
    <property type="match status" value="1"/>
</dbReference>
<dbReference type="InterPro" id="IPR032466">
    <property type="entry name" value="Metal_Hydrolase"/>
</dbReference>
<name>A0ABS8FTL5_9FIRM</name>
<dbReference type="EMBL" id="JAJEQX010000003">
    <property type="protein sequence ID" value="MCC2253350.1"/>
    <property type="molecule type" value="Genomic_DNA"/>
</dbReference>
<gene>
    <name evidence="1" type="ORF">LKD70_02645</name>
</gene>
<dbReference type="PANTHER" id="PTHR10443">
    <property type="entry name" value="MICROSOMAL DIPEPTIDASE"/>
    <property type="match status" value="1"/>
</dbReference>
<evidence type="ECO:0000313" key="2">
    <source>
        <dbReference type="Proteomes" id="UP001198151"/>
    </source>
</evidence>
<reference evidence="1 2" key="1">
    <citation type="submission" date="2021-10" db="EMBL/GenBank/DDBJ databases">
        <title>Anaerobic single-cell dispensing facilitates the cultivation of human gut bacteria.</title>
        <authorList>
            <person name="Afrizal A."/>
        </authorList>
    </citation>
    <scope>NUCLEOTIDE SEQUENCE [LARGE SCALE GENOMIC DNA]</scope>
    <source>
        <strain evidence="1 2">CLA-AA-H200</strain>
    </source>
</reference>
<protein>
    <submittedName>
        <fullName evidence="1">Dipeptidase</fullName>
    </submittedName>
</protein>
<organism evidence="1 2">
    <name type="scientific">Ruminococcus turbiniformis</name>
    <dbReference type="NCBI Taxonomy" id="2881258"/>
    <lineage>
        <taxon>Bacteria</taxon>
        <taxon>Bacillati</taxon>
        <taxon>Bacillota</taxon>
        <taxon>Clostridia</taxon>
        <taxon>Eubacteriales</taxon>
        <taxon>Oscillospiraceae</taxon>
        <taxon>Ruminococcus</taxon>
    </lineage>
</organism>
<sequence length="339" mass="37665">MKWIDMHCDTLSELEKETAAESLQKNAGLCVDVERLLNAGSRAQFFACFVNAGRMNMDWELAWKEVLRLIDSAYKEENEQFYIVRSSEKNYPFLTSDKKLAGILTVEEGGVLNGMAGRLEQLHSLGVRLITLTWNYKNCIGSPNSRDAKVMGEGLTGFGMETVERMNRLGMIIDVSHLSDGGFWDCIRQSRAPVAASHSNARSLCGHPRNLSDEMLHALGENGGVAGLNFYSAFLVQNTRRSGENGSKKGVESLRASAADIARHAKWMIDKAGEDAVALGTDFDGFGMQALPEGMRGVQDMEKVWNAFEKEGLTPRQIEKIAYQNVMRLMRDVSFGHLL</sequence>
<dbReference type="Pfam" id="PF01244">
    <property type="entry name" value="Peptidase_M19"/>
    <property type="match status" value="1"/>
</dbReference>
<accession>A0ABS8FTL5</accession>
<dbReference type="InterPro" id="IPR008257">
    <property type="entry name" value="Pept_M19"/>
</dbReference>
<dbReference type="RefSeq" id="WP_227706508.1">
    <property type="nucleotide sequence ID" value="NZ_JAJEQX010000003.1"/>
</dbReference>
<keyword evidence="2" id="KW-1185">Reference proteome</keyword>
<dbReference type="CDD" id="cd01301">
    <property type="entry name" value="rDP_like"/>
    <property type="match status" value="1"/>
</dbReference>